<feature type="transmembrane region" description="Helical" evidence="5">
    <location>
        <begin position="311"/>
        <end position="331"/>
    </location>
</feature>
<organism evidence="6 7">
    <name type="scientific">Chitinophaga sancti</name>
    <dbReference type="NCBI Taxonomy" id="1004"/>
    <lineage>
        <taxon>Bacteria</taxon>
        <taxon>Pseudomonadati</taxon>
        <taxon>Bacteroidota</taxon>
        <taxon>Chitinophagia</taxon>
        <taxon>Chitinophagales</taxon>
        <taxon>Chitinophagaceae</taxon>
        <taxon>Chitinophaga</taxon>
    </lineage>
</organism>
<dbReference type="EMBL" id="CP140154">
    <property type="protein sequence ID" value="WQG87121.1"/>
    <property type="molecule type" value="Genomic_DNA"/>
</dbReference>
<keyword evidence="3 5" id="KW-1133">Transmembrane helix</keyword>
<feature type="transmembrane region" description="Helical" evidence="5">
    <location>
        <begin position="95"/>
        <end position="119"/>
    </location>
</feature>
<protein>
    <submittedName>
        <fullName evidence="6">Flippase</fullName>
    </submittedName>
</protein>
<feature type="transmembrane region" description="Helical" evidence="5">
    <location>
        <begin position="379"/>
        <end position="397"/>
    </location>
</feature>
<feature type="transmembrane region" description="Helical" evidence="5">
    <location>
        <begin position="161"/>
        <end position="180"/>
    </location>
</feature>
<feature type="transmembrane region" description="Helical" evidence="5">
    <location>
        <begin position="186"/>
        <end position="207"/>
    </location>
</feature>
<feature type="transmembrane region" description="Helical" evidence="5">
    <location>
        <begin position="65"/>
        <end position="83"/>
    </location>
</feature>
<feature type="transmembrane region" description="Helical" evidence="5">
    <location>
        <begin position="403"/>
        <end position="421"/>
    </location>
</feature>
<evidence type="ECO:0000256" key="4">
    <source>
        <dbReference type="ARBA" id="ARBA00023136"/>
    </source>
</evidence>
<evidence type="ECO:0000313" key="7">
    <source>
        <dbReference type="Proteomes" id="UP001326715"/>
    </source>
</evidence>
<dbReference type="PANTHER" id="PTHR43424">
    <property type="entry name" value="LOCUS PUTATIVE PROTEIN 1-RELATED"/>
    <property type="match status" value="1"/>
</dbReference>
<gene>
    <name evidence="6" type="ORF">SR876_19565</name>
</gene>
<evidence type="ECO:0000313" key="6">
    <source>
        <dbReference type="EMBL" id="WQG87121.1"/>
    </source>
</evidence>
<evidence type="ECO:0000256" key="1">
    <source>
        <dbReference type="ARBA" id="ARBA00004141"/>
    </source>
</evidence>
<feature type="transmembrane region" description="Helical" evidence="5">
    <location>
        <begin position="35"/>
        <end position="53"/>
    </location>
</feature>
<dbReference type="RefSeq" id="WP_177318639.1">
    <property type="nucleotide sequence ID" value="NZ_CP139972.1"/>
</dbReference>
<dbReference type="PANTHER" id="PTHR43424:SF1">
    <property type="entry name" value="LOCUS PUTATIVE PROTEIN 1-RELATED"/>
    <property type="match status" value="1"/>
</dbReference>
<keyword evidence="7" id="KW-1185">Reference proteome</keyword>
<dbReference type="CDD" id="cd13128">
    <property type="entry name" value="MATE_Wzx_like"/>
    <property type="match status" value="1"/>
</dbReference>
<dbReference type="Pfam" id="PF01943">
    <property type="entry name" value="Polysacc_synt"/>
    <property type="match status" value="1"/>
</dbReference>
<evidence type="ECO:0000256" key="3">
    <source>
        <dbReference type="ARBA" id="ARBA00022989"/>
    </source>
</evidence>
<reference evidence="6 7" key="1">
    <citation type="submission" date="2023-11" db="EMBL/GenBank/DDBJ databases">
        <title>MicrobeMod: A computational toolkit for identifying prokaryotic methylation and restriction-modification with nanopore sequencing.</title>
        <authorList>
            <person name="Crits-Christoph A."/>
            <person name="Kang S.C."/>
            <person name="Lee H."/>
            <person name="Ostrov N."/>
        </authorList>
    </citation>
    <scope>NUCLEOTIDE SEQUENCE [LARGE SCALE GENOMIC DNA]</scope>
    <source>
        <strain evidence="6 7">ATCC 23090</strain>
    </source>
</reference>
<evidence type="ECO:0000256" key="5">
    <source>
        <dbReference type="SAM" id="Phobius"/>
    </source>
</evidence>
<keyword evidence="2 5" id="KW-0812">Transmembrane</keyword>
<name>A0ABZ0X933_9BACT</name>
<dbReference type="Proteomes" id="UP001326715">
    <property type="component" value="Chromosome"/>
</dbReference>
<feature type="transmembrane region" description="Helical" evidence="5">
    <location>
        <begin position="131"/>
        <end position="149"/>
    </location>
</feature>
<feature type="transmembrane region" description="Helical" evidence="5">
    <location>
        <begin position="227"/>
        <end position="247"/>
    </location>
</feature>
<feature type="transmembrane region" description="Helical" evidence="5">
    <location>
        <begin position="267"/>
        <end position="290"/>
    </location>
</feature>
<sequence>MKYLTLVKSLYKENVLPRIKNNVFKNILWLSFDKIFRLVLGLVAGIWMARYLGPDRWGELNYIQAYISILSSISLLGMDGFLVKEILEQPKKKRFILGSAFFLRSSAAILGSLITYLVLLSLHVNSEGLKLYFFLLPIVLLTPFDLIDIEYQSQLRSKLTVLSKSIAFVMGVITKIVLILMKMPLIYFAAAVGSEVILAYFLLVIQYQITGNNIFKWSVNWILIKNLIIRAWPFTISSLMIIMYMRLDQIMLGTMINEKEVGQFSAAVRVTELFLFLPMAVASSALPGLLKTRQEEGREAYLVKMQNLCNYMFLISLLLALGVTVFSHLIIKILYGNAYTESAGILIIHVWSLVGTFMGVSGSNFLVVEGLQKYSLYRTIIGLIVNVSLNIVLIPVIGGYGAALATMVSQIVVAYLAPFFFKPTRELSTITIRSFLYPVTMLMKLKEFQKHNKTAK</sequence>
<keyword evidence="4 5" id="KW-0472">Membrane</keyword>
<evidence type="ECO:0000256" key="2">
    <source>
        <dbReference type="ARBA" id="ARBA00022692"/>
    </source>
</evidence>
<proteinExistence type="predicted"/>
<comment type="subcellular location">
    <subcellularLocation>
        <location evidence="1">Membrane</location>
        <topology evidence="1">Multi-pass membrane protein</topology>
    </subcellularLocation>
</comment>
<accession>A0ABZ0X933</accession>
<feature type="transmembrane region" description="Helical" evidence="5">
    <location>
        <begin position="343"/>
        <end position="367"/>
    </location>
</feature>
<dbReference type="InterPro" id="IPR002797">
    <property type="entry name" value="Polysacc_synth"/>
</dbReference>
<dbReference type="InterPro" id="IPR052556">
    <property type="entry name" value="PolySynth_Transporter"/>
</dbReference>